<evidence type="ECO:0000313" key="1">
    <source>
        <dbReference type="EMBL" id="KAK2599197.1"/>
    </source>
</evidence>
<accession>A0AAD9W0K0</accession>
<name>A0AAD9W0K0_PHOAM</name>
<organism evidence="1 2">
    <name type="scientific">Phomopsis amygdali</name>
    <name type="common">Fusicoccum amygdali</name>
    <dbReference type="NCBI Taxonomy" id="1214568"/>
    <lineage>
        <taxon>Eukaryota</taxon>
        <taxon>Fungi</taxon>
        <taxon>Dikarya</taxon>
        <taxon>Ascomycota</taxon>
        <taxon>Pezizomycotina</taxon>
        <taxon>Sordariomycetes</taxon>
        <taxon>Sordariomycetidae</taxon>
        <taxon>Diaporthales</taxon>
        <taxon>Diaporthaceae</taxon>
        <taxon>Diaporthe</taxon>
    </lineage>
</organism>
<protein>
    <submittedName>
        <fullName evidence="1">Uncharacterized protein</fullName>
    </submittedName>
</protein>
<comment type="caution">
    <text evidence="1">The sequence shown here is derived from an EMBL/GenBank/DDBJ whole genome shotgun (WGS) entry which is preliminary data.</text>
</comment>
<dbReference type="AlphaFoldDB" id="A0AAD9W0K0"/>
<dbReference type="EMBL" id="JAUJFL010000007">
    <property type="protein sequence ID" value="KAK2599197.1"/>
    <property type="molecule type" value="Genomic_DNA"/>
</dbReference>
<gene>
    <name evidence="1" type="ORF">N8I77_010970</name>
</gene>
<dbReference type="Proteomes" id="UP001265746">
    <property type="component" value="Unassembled WGS sequence"/>
</dbReference>
<sequence>MEHSSARTAASPVYHLVEARRRWPIQMSGGRSSGYDRARWRERIALTRLMAMKRDLDVETLRGAGVWTAEARANAVKNGTVGQDFDSWRAYDRISMEISEVSRIRRSRRVTVYAGGDIQMDDLWKKHQLLVTYSHADMLVKAESIEPRW</sequence>
<evidence type="ECO:0000313" key="2">
    <source>
        <dbReference type="Proteomes" id="UP001265746"/>
    </source>
</evidence>
<proteinExistence type="predicted"/>
<keyword evidence="2" id="KW-1185">Reference proteome</keyword>
<reference evidence="1" key="1">
    <citation type="submission" date="2023-06" db="EMBL/GenBank/DDBJ databases">
        <authorList>
            <person name="Noh H."/>
        </authorList>
    </citation>
    <scope>NUCLEOTIDE SEQUENCE</scope>
    <source>
        <strain evidence="1">DUCC20226</strain>
    </source>
</reference>